<accession>A0ABZ1I2L8</accession>
<dbReference type="Gene3D" id="2.80.10.50">
    <property type="match status" value="1"/>
</dbReference>
<evidence type="ECO:0000259" key="2">
    <source>
        <dbReference type="Pfam" id="PF00652"/>
    </source>
</evidence>
<evidence type="ECO:0000256" key="1">
    <source>
        <dbReference type="SAM" id="SignalP"/>
    </source>
</evidence>
<dbReference type="SUPFAM" id="SSF50370">
    <property type="entry name" value="Ricin B-like lectins"/>
    <property type="match status" value="1"/>
</dbReference>
<gene>
    <name evidence="3" type="ORF">VSH64_38210</name>
</gene>
<dbReference type="Proteomes" id="UP001330812">
    <property type="component" value="Chromosome"/>
</dbReference>
<organism evidence="3 4">
    <name type="scientific">Amycolatopsis rhabdoformis</name>
    <dbReference type="NCBI Taxonomy" id="1448059"/>
    <lineage>
        <taxon>Bacteria</taxon>
        <taxon>Bacillati</taxon>
        <taxon>Actinomycetota</taxon>
        <taxon>Actinomycetes</taxon>
        <taxon>Pseudonocardiales</taxon>
        <taxon>Pseudonocardiaceae</taxon>
        <taxon>Amycolatopsis</taxon>
    </lineage>
</organism>
<dbReference type="CDD" id="cd23415">
    <property type="entry name" value="beta-trefoil_Ricin_AH"/>
    <property type="match status" value="1"/>
</dbReference>
<reference evidence="3 4" key="1">
    <citation type="journal article" date="2015" name="Int. J. Syst. Evol. Microbiol.">
        <title>Amycolatopsis rhabdoformis sp. nov., an actinomycete isolated from a tropical forest soil.</title>
        <authorList>
            <person name="Souza W.R."/>
            <person name="Silva R.E."/>
            <person name="Goodfellow M."/>
            <person name="Busarakam K."/>
            <person name="Figueiro F.S."/>
            <person name="Ferreira D."/>
            <person name="Rodrigues-Filho E."/>
            <person name="Moraes L.A.B."/>
            <person name="Zucchi T.D."/>
        </authorList>
    </citation>
    <scope>NUCLEOTIDE SEQUENCE [LARGE SCALE GENOMIC DNA]</scope>
    <source>
        <strain evidence="3 4">NCIMB 14900</strain>
    </source>
</reference>
<evidence type="ECO:0000313" key="3">
    <source>
        <dbReference type="EMBL" id="WSE28620.1"/>
    </source>
</evidence>
<keyword evidence="1" id="KW-0732">Signal</keyword>
<sequence length="154" mass="16657">MRSLWRKLAAVGSAALLMLGLGAVPAHAAVYVSWENKGTGECLDYRSDYGPYATTCNRGPYQAWVATLGTAPTALRQQSTRLCLVARSGQPVMRDCLASDPAALWRMVAVPSGYYQLRNNVTGTCLTEQPGRTHYVTLSGCGLGAPQEWDPYVN</sequence>
<keyword evidence="4" id="KW-1185">Reference proteome</keyword>
<dbReference type="Pfam" id="PF00652">
    <property type="entry name" value="Ricin_B_lectin"/>
    <property type="match status" value="1"/>
</dbReference>
<feature type="chain" id="PRO_5045977493" evidence="1">
    <location>
        <begin position="29"/>
        <end position="154"/>
    </location>
</feature>
<dbReference type="RefSeq" id="WP_326567619.1">
    <property type="nucleotide sequence ID" value="NZ_CP142149.1"/>
</dbReference>
<feature type="signal peptide" evidence="1">
    <location>
        <begin position="1"/>
        <end position="28"/>
    </location>
</feature>
<dbReference type="PROSITE" id="PS50231">
    <property type="entry name" value="RICIN_B_LECTIN"/>
    <property type="match status" value="1"/>
</dbReference>
<dbReference type="EMBL" id="CP142149">
    <property type="protein sequence ID" value="WSE28620.1"/>
    <property type="molecule type" value="Genomic_DNA"/>
</dbReference>
<dbReference type="InterPro" id="IPR035992">
    <property type="entry name" value="Ricin_B-like_lectins"/>
</dbReference>
<evidence type="ECO:0000313" key="4">
    <source>
        <dbReference type="Proteomes" id="UP001330812"/>
    </source>
</evidence>
<proteinExistence type="predicted"/>
<dbReference type="InterPro" id="IPR000772">
    <property type="entry name" value="Ricin_B_lectin"/>
</dbReference>
<protein>
    <submittedName>
        <fullName evidence="3">Ricin-type beta-trefoil lectin domain protein</fullName>
    </submittedName>
</protein>
<feature type="domain" description="Ricin B lectin" evidence="2">
    <location>
        <begin position="35"/>
        <end position="149"/>
    </location>
</feature>
<name>A0ABZ1I2L8_9PSEU</name>